<feature type="coiled-coil region" evidence="1">
    <location>
        <begin position="959"/>
        <end position="996"/>
    </location>
</feature>
<evidence type="ECO:0000313" key="4">
    <source>
        <dbReference type="Proteomes" id="UP000002640"/>
    </source>
</evidence>
<feature type="region of interest" description="Disordered" evidence="2">
    <location>
        <begin position="537"/>
        <end position="556"/>
    </location>
</feature>
<evidence type="ECO:0000256" key="1">
    <source>
        <dbReference type="SAM" id="Coils"/>
    </source>
</evidence>
<dbReference type="Proteomes" id="UP000002640">
    <property type="component" value="Unassembled WGS sequence"/>
</dbReference>
<dbReference type="PANTHER" id="PTHR45615:SF80">
    <property type="entry name" value="GRIP DOMAIN-CONTAINING PROTEIN"/>
    <property type="match status" value="1"/>
</dbReference>
<gene>
    <name evidence="3" type="ORF">PHYSODRAFT_331928</name>
</gene>
<evidence type="ECO:0000256" key="2">
    <source>
        <dbReference type="SAM" id="MobiDB-lite"/>
    </source>
</evidence>
<feature type="coiled-coil region" evidence="1">
    <location>
        <begin position="154"/>
        <end position="213"/>
    </location>
</feature>
<keyword evidence="1" id="KW-0175">Coiled coil</keyword>
<dbReference type="CDD" id="cd14686">
    <property type="entry name" value="bZIP"/>
    <property type="match status" value="2"/>
</dbReference>
<feature type="region of interest" description="Disordered" evidence="2">
    <location>
        <begin position="76"/>
        <end position="107"/>
    </location>
</feature>
<dbReference type="RefSeq" id="XP_009527116.1">
    <property type="nucleotide sequence ID" value="XM_009528821.1"/>
</dbReference>
<dbReference type="KEGG" id="psoj:PHYSODRAFT_331928"/>
<dbReference type="EMBL" id="JH159154">
    <property type="protein sequence ID" value="EGZ18058.1"/>
    <property type="molecule type" value="Genomic_DNA"/>
</dbReference>
<feature type="compositionally biased region" description="Basic and acidic residues" evidence="2">
    <location>
        <begin position="545"/>
        <end position="556"/>
    </location>
</feature>
<reference evidence="3 4" key="1">
    <citation type="journal article" date="2006" name="Science">
        <title>Phytophthora genome sequences uncover evolutionary origins and mechanisms of pathogenesis.</title>
        <authorList>
            <person name="Tyler B.M."/>
            <person name="Tripathy S."/>
            <person name="Zhang X."/>
            <person name="Dehal P."/>
            <person name="Jiang R.H."/>
            <person name="Aerts A."/>
            <person name="Arredondo F.D."/>
            <person name="Baxter L."/>
            <person name="Bensasson D."/>
            <person name="Beynon J.L."/>
            <person name="Chapman J."/>
            <person name="Damasceno C.M."/>
            <person name="Dorrance A.E."/>
            <person name="Dou D."/>
            <person name="Dickerman A.W."/>
            <person name="Dubchak I.L."/>
            <person name="Garbelotto M."/>
            <person name="Gijzen M."/>
            <person name="Gordon S.G."/>
            <person name="Govers F."/>
            <person name="Grunwald N.J."/>
            <person name="Huang W."/>
            <person name="Ivors K.L."/>
            <person name="Jones R.W."/>
            <person name="Kamoun S."/>
            <person name="Krampis K."/>
            <person name="Lamour K.H."/>
            <person name="Lee M.K."/>
            <person name="McDonald W.H."/>
            <person name="Medina M."/>
            <person name="Meijer H.J."/>
            <person name="Nordberg E.K."/>
            <person name="Maclean D.J."/>
            <person name="Ospina-Giraldo M.D."/>
            <person name="Morris P.F."/>
            <person name="Phuntumart V."/>
            <person name="Putnam N.H."/>
            <person name="Rash S."/>
            <person name="Rose J.K."/>
            <person name="Sakihama Y."/>
            <person name="Salamov A.A."/>
            <person name="Savidor A."/>
            <person name="Scheuring C.F."/>
            <person name="Smith B.M."/>
            <person name="Sobral B.W."/>
            <person name="Terry A."/>
            <person name="Torto-Alalibo T.A."/>
            <person name="Win J."/>
            <person name="Xu Z."/>
            <person name="Zhang H."/>
            <person name="Grigoriev I.V."/>
            <person name="Rokhsar D.S."/>
            <person name="Boore J.L."/>
        </authorList>
    </citation>
    <scope>NUCLEOTIDE SEQUENCE [LARGE SCALE GENOMIC DNA]</scope>
    <source>
        <strain evidence="3 4">P6497</strain>
    </source>
</reference>
<proteinExistence type="predicted"/>
<dbReference type="InParanoid" id="G4ZHH8"/>
<feature type="compositionally biased region" description="Polar residues" evidence="2">
    <location>
        <begin position="776"/>
        <end position="787"/>
    </location>
</feature>
<evidence type="ECO:0008006" key="5">
    <source>
        <dbReference type="Google" id="ProtNLM"/>
    </source>
</evidence>
<dbReference type="AlphaFoldDB" id="G4ZHH8"/>
<sequence>MASGPPPPVSFCGIAVDDVLAVPEIQELLTADAPTTMQEEPANATLSAERAPGVSIPAEEMDIERQLPEDLRLQETTRSIPASTVAPAVADGGEPEAPTPKNVPQKLSPCASNVLSTTGQHVHIMDAFELEDLCRKLQVQTASISHDKLEKAEARRQQTRIHELRAELSRLQGLETQLKQYQQRPMASLASELNTRQQEIADLSTKLQAATQEELDWGLEPVQSLFFASLLARTVEPLLRNNGPLTLKTSTGLEAKKVQLQEFRTTEKCTDDAKNAATSNSSLRTFNIILTLRINDGVLEIPLKCASGISGEGSVQGPPGFDGSNTCTKLANKKPQTRKLAKKQNAPALSRQTRWNANPDSARVREDDLISRTFEWIERPGASSAHRVGSLFACGSYKHITTPGTTDYLIALATLAQGEYFPSDHDMMEEVLELLATDSPNDDNSVALSSGNNSNGPGRIAAASTLIGPSLTRVAAQLLSAPPPRLASQPLREVHENMRAAAATATAYVLSNGQRVHVMNGAEFDELRRKLRAQKASRRFRKRKMEQSRQQKKKIQELHSELSRLQELEAQSRDYQKRSPESLEVELKLHQKEIADLSSTMQDAAKQEADWGYLIALVVAPLQGGYFYALNPDVERYSEDSGDGQAGTMAVTHYGLMQTSSWQEPYADLLEALQRIPSTEIPCFGGKESSGGSSVPAANRDAAFALLPAYLFGPSPSDRDMMEEVLELLATDSPNNDDRTASTAASSRSGNSNNNSCSSTTTTSTTTNKNDNHSSLSGFNHSSINDSSQDDRESVESLEVLQVMGAHDCDEKKEEGQYLTGRRAVQEQNQAAEAALGVTCLTSIRPQGVPGRAMMSLPQAGRLSPWTPRTIQHDARFFGGSPGTVSAFAVPPVAAQRPVAPPPRSTAQASRNRRKMRAAAAITTSHVLLNGQRFHVMNGAEFDELRRKLRMQTASRRYRKRKKEESRQQKMKIQELQSELARLQELEMQSRNYQQRSEQSLEGELKYHKEKIAELWGKIQDAAMEEVDWVNLMSSHLRNPACIEAATKARQPSENAQLQEKTTSDTSDVLSTTGQRIHVMNAAELEDLCRKLQVQTASISHDKLEKAEARRQQTRIHELRAELSRLRGLETQLKQYQQRPMASLASELNTRQQEIADLSTKLQAATQEELDWEEIDGDVGGNKTRVK</sequence>
<feature type="compositionally biased region" description="Low complexity" evidence="2">
    <location>
        <begin position="741"/>
        <end position="775"/>
    </location>
</feature>
<dbReference type="PANTHER" id="PTHR45615">
    <property type="entry name" value="MYOSIN HEAVY CHAIN, NON-MUSCLE"/>
    <property type="match status" value="1"/>
</dbReference>
<feature type="compositionally biased region" description="Polar residues" evidence="2">
    <location>
        <begin position="1050"/>
        <end position="1061"/>
    </location>
</feature>
<dbReference type="SMR" id="G4ZHH8"/>
<feature type="region of interest" description="Disordered" evidence="2">
    <location>
        <begin position="730"/>
        <end position="796"/>
    </location>
</feature>
<keyword evidence="4" id="KW-1185">Reference proteome</keyword>
<protein>
    <recommendedName>
        <fullName evidence="5">BZIP domain-containing protein</fullName>
    </recommendedName>
</protein>
<feature type="compositionally biased region" description="Basic residues" evidence="2">
    <location>
        <begin position="333"/>
        <end position="342"/>
    </location>
</feature>
<dbReference type="GeneID" id="20646357"/>
<feature type="coiled-coil region" evidence="1">
    <location>
        <begin position="1109"/>
        <end position="1168"/>
    </location>
</feature>
<evidence type="ECO:0000313" key="3">
    <source>
        <dbReference type="EMBL" id="EGZ18058.1"/>
    </source>
</evidence>
<feature type="region of interest" description="Disordered" evidence="2">
    <location>
        <begin position="1048"/>
        <end position="1070"/>
    </location>
</feature>
<feature type="compositionally biased region" description="Polar residues" evidence="2">
    <location>
        <begin position="350"/>
        <end position="359"/>
    </location>
</feature>
<feature type="region of interest" description="Disordered" evidence="2">
    <location>
        <begin position="333"/>
        <end position="361"/>
    </location>
</feature>
<organism evidence="3 4">
    <name type="scientific">Phytophthora sojae (strain P6497)</name>
    <name type="common">Soybean stem and root rot agent</name>
    <name type="synonym">Phytophthora megasperma f. sp. glycines</name>
    <dbReference type="NCBI Taxonomy" id="1094619"/>
    <lineage>
        <taxon>Eukaryota</taxon>
        <taxon>Sar</taxon>
        <taxon>Stramenopiles</taxon>
        <taxon>Oomycota</taxon>
        <taxon>Peronosporomycetes</taxon>
        <taxon>Peronosporales</taxon>
        <taxon>Peronosporaceae</taxon>
        <taxon>Phytophthora</taxon>
    </lineage>
</organism>
<name>G4ZHH8_PHYSP</name>
<accession>G4ZHH8</accession>